<comment type="caution">
    <text evidence="2">The sequence shown here is derived from an EMBL/GenBank/DDBJ whole genome shotgun (WGS) entry which is preliminary data.</text>
</comment>
<feature type="transmembrane region" description="Helical" evidence="1">
    <location>
        <begin position="35"/>
        <end position="55"/>
    </location>
</feature>
<organism evidence="2 3">
    <name type="scientific">Elysia chlorotica</name>
    <name type="common">Eastern emerald elysia</name>
    <name type="synonym">Sea slug</name>
    <dbReference type="NCBI Taxonomy" id="188477"/>
    <lineage>
        <taxon>Eukaryota</taxon>
        <taxon>Metazoa</taxon>
        <taxon>Spiralia</taxon>
        <taxon>Lophotrochozoa</taxon>
        <taxon>Mollusca</taxon>
        <taxon>Gastropoda</taxon>
        <taxon>Heterobranchia</taxon>
        <taxon>Euthyneura</taxon>
        <taxon>Panpulmonata</taxon>
        <taxon>Sacoglossa</taxon>
        <taxon>Placobranchoidea</taxon>
        <taxon>Plakobranchidae</taxon>
        <taxon>Elysia</taxon>
    </lineage>
</organism>
<protein>
    <submittedName>
        <fullName evidence="2">Uncharacterized protein</fullName>
    </submittedName>
</protein>
<dbReference type="OrthoDB" id="6148571at2759"/>
<evidence type="ECO:0000313" key="3">
    <source>
        <dbReference type="Proteomes" id="UP000271974"/>
    </source>
</evidence>
<evidence type="ECO:0000256" key="1">
    <source>
        <dbReference type="SAM" id="Phobius"/>
    </source>
</evidence>
<keyword evidence="3" id="KW-1185">Reference proteome</keyword>
<dbReference type="EMBL" id="RQTK01000710">
    <property type="protein sequence ID" value="RUS75798.1"/>
    <property type="molecule type" value="Genomic_DNA"/>
</dbReference>
<sequence>MCPELREVKKKYDMDDHLQEELTFWQDAARNWQRVALRAIFLFCITAFFSMILLFCCYVNCAIMCDSIFRALQPWKPAVEYLKQCYEDPMYTKARDIADAFGIKLDYNTYQKIKETHELGGRGGWNPADLE</sequence>
<dbReference type="AlphaFoldDB" id="A0A433T2L8"/>
<evidence type="ECO:0000313" key="2">
    <source>
        <dbReference type="EMBL" id="RUS75798.1"/>
    </source>
</evidence>
<reference evidence="2 3" key="1">
    <citation type="submission" date="2019-01" db="EMBL/GenBank/DDBJ databases">
        <title>A draft genome assembly of the solar-powered sea slug Elysia chlorotica.</title>
        <authorList>
            <person name="Cai H."/>
            <person name="Li Q."/>
            <person name="Fang X."/>
            <person name="Li J."/>
            <person name="Curtis N.E."/>
            <person name="Altenburger A."/>
            <person name="Shibata T."/>
            <person name="Feng M."/>
            <person name="Maeda T."/>
            <person name="Schwartz J.A."/>
            <person name="Shigenobu S."/>
            <person name="Lundholm N."/>
            <person name="Nishiyama T."/>
            <person name="Yang H."/>
            <person name="Hasebe M."/>
            <person name="Li S."/>
            <person name="Pierce S.K."/>
            <person name="Wang J."/>
        </authorList>
    </citation>
    <scope>NUCLEOTIDE SEQUENCE [LARGE SCALE GENOMIC DNA]</scope>
    <source>
        <strain evidence="2">EC2010</strain>
        <tissue evidence="2">Whole organism of an adult</tissue>
    </source>
</reference>
<keyword evidence="1" id="KW-1133">Transmembrane helix</keyword>
<proteinExistence type="predicted"/>
<keyword evidence="1" id="KW-0812">Transmembrane</keyword>
<accession>A0A433T2L8</accession>
<name>A0A433T2L8_ELYCH</name>
<gene>
    <name evidence="2" type="ORF">EGW08_016425</name>
</gene>
<keyword evidence="1" id="KW-0472">Membrane</keyword>
<dbReference type="Proteomes" id="UP000271974">
    <property type="component" value="Unassembled WGS sequence"/>
</dbReference>